<evidence type="ECO:0000256" key="7">
    <source>
        <dbReference type="SAM" id="Phobius"/>
    </source>
</evidence>
<feature type="transmembrane region" description="Helical" evidence="7">
    <location>
        <begin position="63"/>
        <end position="81"/>
    </location>
</feature>
<keyword evidence="4 7" id="KW-0812">Transmembrane</keyword>
<organism evidence="8 9">
    <name type="scientific">Crossiella equi</name>
    <dbReference type="NCBI Taxonomy" id="130796"/>
    <lineage>
        <taxon>Bacteria</taxon>
        <taxon>Bacillati</taxon>
        <taxon>Actinomycetota</taxon>
        <taxon>Actinomycetes</taxon>
        <taxon>Pseudonocardiales</taxon>
        <taxon>Pseudonocardiaceae</taxon>
        <taxon>Crossiella</taxon>
    </lineage>
</organism>
<evidence type="ECO:0000256" key="6">
    <source>
        <dbReference type="ARBA" id="ARBA00023136"/>
    </source>
</evidence>
<evidence type="ECO:0000313" key="9">
    <source>
        <dbReference type="Proteomes" id="UP001519363"/>
    </source>
</evidence>
<dbReference type="EMBL" id="JAGIOO010000001">
    <property type="protein sequence ID" value="MBP2477097.1"/>
    <property type="molecule type" value="Genomic_DNA"/>
</dbReference>
<dbReference type="Proteomes" id="UP001519363">
    <property type="component" value="Unassembled WGS sequence"/>
</dbReference>
<reference evidence="8 9" key="1">
    <citation type="submission" date="2021-03" db="EMBL/GenBank/DDBJ databases">
        <title>Sequencing the genomes of 1000 actinobacteria strains.</title>
        <authorList>
            <person name="Klenk H.-P."/>
        </authorList>
    </citation>
    <scope>NUCLEOTIDE SEQUENCE [LARGE SCALE GENOMIC DNA]</scope>
    <source>
        <strain evidence="8 9">DSM 44580</strain>
    </source>
</reference>
<evidence type="ECO:0000256" key="2">
    <source>
        <dbReference type="ARBA" id="ARBA00011006"/>
    </source>
</evidence>
<proteinExistence type="inferred from homology"/>
<keyword evidence="5 7" id="KW-1133">Transmembrane helix</keyword>
<comment type="caution">
    <text evidence="8">The sequence shown here is derived from an EMBL/GenBank/DDBJ whole genome shotgun (WGS) entry which is preliminary data.</text>
</comment>
<comment type="subcellular location">
    <subcellularLocation>
        <location evidence="1">Cell membrane</location>
        <topology evidence="1">Multi-pass membrane protein</topology>
    </subcellularLocation>
</comment>
<evidence type="ECO:0000256" key="1">
    <source>
        <dbReference type="ARBA" id="ARBA00004651"/>
    </source>
</evidence>
<sequence length="88" mass="9066">MGILGWIVVGLIAGALAKAIMPGNDPGGILVTMLIGIVGGVIGGFVGRLIFNTDTGSFFDLRTWLLSILGAVIVLAIYRLVVGRKANA</sequence>
<feature type="transmembrane region" description="Helical" evidence="7">
    <location>
        <begin position="29"/>
        <end position="51"/>
    </location>
</feature>
<dbReference type="Pfam" id="PF04226">
    <property type="entry name" value="Transgly_assoc"/>
    <property type="match status" value="1"/>
</dbReference>
<gene>
    <name evidence="8" type="ORF">JOF53_005969</name>
</gene>
<keyword evidence="6 7" id="KW-0472">Membrane</keyword>
<evidence type="ECO:0000256" key="3">
    <source>
        <dbReference type="ARBA" id="ARBA00022475"/>
    </source>
</evidence>
<protein>
    <submittedName>
        <fullName evidence="8">Membrane protein YeaQ/YmgE (Transglycosylase-associated protein family)</fullName>
    </submittedName>
</protein>
<dbReference type="PANTHER" id="PTHR33884">
    <property type="entry name" value="UPF0410 PROTEIN YMGE"/>
    <property type="match status" value="1"/>
</dbReference>
<name>A0ABS5AKJ5_9PSEU</name>
<dbReference type="InterPro" id="IPR007341">
    <property type="entry name" value="Transgly_assoc"/>
</dbReference>
<keyword evidence="3" id="KW-1003">Cell membrane</keyword>
<evidence type="ECO:0000256" key="5">
    <source>
        <dbReference type="ARBA" id="ARBA00022989"/>
    </source>
</evidence>
<evidence type="ECO:0000256" key="4">
    <source>
        <dbReference type="ARBA" id="ARBA00022692"/>
    </source>
</evidence>
<dbReference type="RefSeq" id="WP_086785966.1">
    <property type="nucleotide sequence ID" value="NZ_JAGIOO010000001.1"/>
</dbReference>
<keyword evidence="9" id="KW-1185">Reference proteome</keyword>
<comment type="similarity">
    <text evidence="2">Belongs to the UPF0410 family.</text>
</comment>
<accession>A0ABS5AKJ5</accession>
<dbReference type="PANTHER" id="PTHR33884:SF3">
    <property type="entry name" value="UPF0410 PROTEIN YMGE"/>
    <property type="match status" value="1"/>
</dbReference>
<evidence type="ECO:0000313" key="8">
    <source>
        <dbReference type="EMBL" id="MBP2477097.1"/>
    </source>
</evidence>